<evidence type="ECO:0000256" key="3">
    <source>
        <dbReference type="ARBA" id="ARBA00023204"/>
    </source>
</evidence>
<sequence length="254" mass="28166">MGESVTFDLKALRAPFKPEDIEWRVQRSGLKGQSGWVQVIAYIDNRAVQNRLDDVVGPENWRDEFDTSPNGGILCGLSIRVNGEWITKWDGADNSDIEPIKGGLSNAMKRAAVQWGIGRYLYSLEAVYQSVYQSGGENYIQIWKNPKNKQGEPDVKGYWNPPKLPSWALPIRAPGDEKKAPTASSLITGTAPKDEPTIDNPPTGAQIIKIKTLYNAIKADPSMREKWLAAILTDVQAAQAIEKLEAKKQEMEAA</sequence>
<proteinExistence type="inferred from homology"/>
<keyword evidence="6" id="KW-1185">Reference proteome</keyword>
<gene>
    <name evidence="5" type="ORF">J1902_03600</name>
</gene>
<reference evidence="5" key="1">
    <citation type="submission" date="2021-03" db="EMBL/GenBank/DDBJ databases">
        <title>A new species, PO-11, isolated from a karst cave deposit.</title>
        <authorList>
            <person name="Zhaoxiaoyong W."/>
        </authorList>
    </citation>
    <scope>NUCLEOTIDE SEQUENCE</scope>
    <source>
        <strain evidence="5">PO-11</strain>
    </source>
</reference>
<comment type="caution">
    <text evidence="5">The sequence shown here is derived from an EMBL/GenBank/DDBJ whole genome shotgun (WGS) entry which is preliminary data.</text>
</comment>
<evidence type="ECO:0000256" key="1">
    <source>
        <dbReference type="ARBA" id="ARBA00006638"/>
    </source>
</evidence>
<evidence type="ECO:0000256" key="4">
    <source>
        <dbReference type="SAM" id="MobiDB-lite"/>
    </source>
</evidence>
<accession>A0A939HFR5</accession>
<keyword evidence="3" id="KW-0234">DNA repair</keyword>
<name>A0A939HFR5_9MICC</name>
<dbReference type="GO" id="GO:0006281">
    <property type="term" value="P:DNA repair"/>
    <property type="evidence" value="ECO:0007669"/>
    <property type="project" value="UniProtKB-KW"/>
</dbReference>
<dbReference type="Pfam" id="PF04098">
    <property type="entry name" value="Rad52_Rad22"/>
    <property type="match status" value="2"/>
</dbReference>
<dbReference type="RefSeq" id="WP_207614898.1">
    <property type="nucleotide sequence ID" value="NZ_JAFNLL010000005.1"/>
</dbReference>
<comment type="similarity">
    <text evidence="1">Belongs to the RAD52 family.</text>
</comment>
<evidence type="ECO:0000313" key="5">
    <source>
        <dbReference type="EMBL" id="MBO1267071.1"/>
    </source>
</evidence>
<dbReference type="AlphaFoldDB" id="A0A939HFR5"/>
<dbReference type="EMBL" id="JAFNLL010000005">
    <property type="protein sequence ID" value="MBO1267071.1"/>
    <property type="molecule type" value="Genomic_DNA"/>
</dbReference>
<evidence type="ECO:0008006" key="7">
    <source>
        <dbReference type="Google" id="ProtNLM"/>
    </source>
</evidence>
<dbReference type="Proteomes" id="UP000664164">
    <property type="component" value="Unassembled WGS sequence"/>
</dbReference>
<evidence type="ECO:0000313" key="6">
    <source>
        <dbReference type="Proteomes" id="UP000664164"/>
    </source>
</evidence>
<feature type="region of interest" description="Disordered" evidence="4">
    <location>
        <begin position="175"/>
        <end position="202"/>
    </location>
</feature>
<evidence type="ECO:0000256" key="2">
    <source>
        <dbReference type="ARBA" id="ARBA00022763"/>
    </source>
</evidence>
<organism evidence="5 6">
    <name type="scientific">Arthrobacter cavernae</name>
    <dbReference type="NCBI Taxonomy" id="2817681"/>
    <lineage>
        <taxon>Bacteria</taxon>
        <taxon>Bacillati</taxon>
        <taxon>Actinomycetota</taxon>
        <taxon>Actinomycetes</taxon>
        <taxon>Micrococcales</taxon>
        <taxon>Micrococcaceae</taxon>
        <taxon>Arthrobacter</taxon>
    </lineage>
</organism>
<protein>
    <recommendedName>
        <fullName evidence="7">Recombinase</fullName>
    </recommendedName>
</protein>
<keyword evidence="2" id="KW-0227">DNA damage</keyword>
<dbReference type="InterPro" id="IPR041247">
    <property type="entry name" value="Rad52_fam"/>
</dbReference>